<evidence type="ECO:0000313" key="3">
    <source>
        <dbReference type="Proteomes" id="UP000765509"/>
    </source>
</evidence>
<feature type="compositionally biased region" description="Polar residues" evidence="1">
    <location>
        <begin position="96"/>
        <end position="105"/>
    </location>
</feature>
<organism evidence="2 3">
    <name type="scientific">Austropuccinia psidii MF-1</name>
    <dbReference type="NCBI Taxonomy" id="1389203"/>
    <lineage>
        <taxon>Eukaryota</taxon>
        <taxon>Fungi</taxon>
        <taxon>Dikarya</taxon>
        <taxon>Basidiomycota</taxon>
        <taxon>Pucciniomycotina</taxon>
        <taxon>Pucciniomycetes</taxon>
        <taxon>Pucciniales</taxon>
        <taxon>Sphaerophragmiaceae</taxon>
        <taxon>Austropuccinia</taxon>
    </lineage>
</organism>
<dbReference type="AlphaFoldDB" id="A0A9Q3GFR2"/>
<gene>
    <name evidence="2" type="ORF">O181_005294</name>
</gene>
<accession>A0A9Q3GFR2</accession>
<proteinExistence type="predicted"/>
<name>A0A9Q3GFR2_9BASI</name>
<sequence>MVTSILDQRKLIIQTKKDGNDKRTFKLGLIITISCHPSDSNAKAPNPPQQDSLVPCMLHKQTMQNPLQVQVQPNGWCTYSAVRKPSQRDEPPIPGLSQSSESQLPSHEDISTCEPEPGVAPPQ</sequence>
<comment type="caution">
    <text evidence="2">The sequence shown here is derived from an EMBL/GenBank/DDBJ whole genome shotgun (WGS) entry which is preliminary data.</text>
</comment>
<dbReference type="Proteomes" id="UP000765509">
    <property type="component" value="Unassembled WGS sequence"/>
</dbReference>
<reference evidence="2" key="1">
    <citation type="submission" date="2021-03" db="EMBL/GenBank/DDBJ databases">
        <title>Draft genome sequence of rust myrtle Austropuccinia psidii MF-1, a brazilian biotype.</title>
        <authorList>
            <person name="Quecine M.C."/>
            <person name="Pachon D.M.R."/>
            <person name="Bonatelli M.L."/>
            <person name="Correr F.H."/>
            <person name="Franceschini L.M."/>
            <person name="Leite T.F."/>
            <person name="Margarido G.R.A."/>
            <person name="Almeida C.A."/>
            <person name="Ferrarezi J.A."/>
            <person name="Labate C.A."/>
        </authorList>
    </citation>
    <scope>NUCLEOTIDE SEQUENCE</scope>
    <source>
        <strain evidence="2">MF-1</strain>
    </source>
</reference>
<evidence type="ECO:0000313" key="2">
    <source>
        <dbReference type="EMBL" id="MBW0465579.1"/>
    </source>
</evidence>
<keyword evidence="3" id="KW-1185">Reference proteome</keyword>
<protein>
    <submittedName>
        <fullName evidence="2">Uncharacterized protein</fullName>
    </submittedName>
</protein>
<feature type="region of interest" description="Disordered" evidence="1">
    <location>
        <begin position="80"/>
        <end position="123"/>
    </location>
</feature>
<evidence type="ECO:0000256" key="1">
    <source>
        <dbReference type="SAM" id="MobiDB-lite"/>
    </source>
</evidence>
<dbReference type="EMBL" id="AVOT02001077">
    <property type="protein sequence ID" value="MBW0465579.1"/>
    <property type="molecule type" value="Genomic_DNA"/>
</dbReference>